<dbReference type="Proteomes" id="UP000267159">
    <property type="component" value="Unassembled WGS sequence"/>
</dbReference>
<dbReference type="AlphaFoldDB" id="A0A3L7Z038"/>
<proteinExistence type="predicted"/>
<organism evidence="1 2">
    <name type="scientific">Bacteroides acidifaciens</name>
    <dbReference type="NCBI Taxonomy" id="85831"/>
    <lineage>
        <taxon>Bacteria</taxon>
        <taxon>Pseudomonadati</taxon>
        <taxon>Bacteroidota</taxon>
        <taxon>Bacteroidia</taxon>
        <taxon>Bacteroidales</taxon>
        <taxon>Bacteroidaceae</taxon>
        <taxon>Bacteroides</taxon>
    </lineage>
</organism>
<gene>
    <name evidence="1" type="ORF">D7Y07_14720</name>
</gene>
<dbReference type="EMBL" id="RAZM01000057">
    <property type="protein sequence ID" value="RLT79259.1"/>
    <property type="molecule type" value="Genomic_DNA"/>
</dbReference>
<evidence type="ECO:0000313" key="1">
    <source>
        <dbReference type="EMBL" id="RLT79259.1"/>
    </source>
</evidence>
<reference evidence="1 2" key="1">
    <citation type="submission" date="2018-09" db="EMBL/GenBank/DDBJ databases">
        <title>Murine metabolic-syndrome-specific gut microbial biobank.</title>
        <authorList>
            <person name="Liu C."/>
        </authorList>
    </citation>
    <scope>NUCLEOTIDE SEQUENCE [LARGE SCALE GENOMIC DNA]</scope>
    <source>
        <strain evidence="1 2">0.1X-D8-26</strain>
    </source>
</reference>
<comment type="caution">
    <text evidence="1">The sequence shown here is derived from an EMBL/GenBank/DDBJ whole genome shotgun (WGS) entry which is preliminary data.</text>
</comment>
<evidence type="ECO:0000313" key="2">
    <source>
        <dbReference type="Proteomes" id="UP000267159"/>
    </source>
</evidence>
<accession>A0A3L7Z038</accession>
<sequence>MTFCYTYENGTPIHIAAPSQHKHKIKHDKTTIQSSCYAGEAYSLTRIYSHPYKQLSGDLHI</sequence>
<name>A0A3L7Z038_9BACE</name>
<protein>
    <submittedName>
        <fullName evidence="1">Uncharacterized protein</fullName>
    </submittedName>
</protein>